<gene>
    <name evidence="1" type="ORF">HUV48_04990</name>
</gene>
<reference evidence="1 2" key="1">
    <citation type="submission" date="2020-06" db="EMBL/GenBank/DDBJ databases">
        <title>Altererythrobacter sp. HHU K3-1.</title>
        <authorList>
            <person name="Zhang D."/>
            <person name="Xue H."/>
        </authorList>
    </citation>
    <scope>NUCLEOTIDE SEQUENCE [LARGE SCALE GENOMIC DNA]</scope>
    <source>
        <strain evidence="1 2">HHU K3-1</strain>
    </source>
</reference>
<protein>
    <submittedName>
        <fullName evidence="1">Uncharacterized protein</fullName>
    </submittedName>
</protein>
<keyword evidence="2" id="KW-1185">Reference proteome</keyword>
<sequence>MASARLRDYHDSAPLILADEAVKAAMKDGSFKLLTALWAEHPRIMQALGAEMAVR</sequence>
<accession>A0A850HBB8</accession>
<dbReference type="RefSeq" id="WP_176266611.1">
    <property type="nucleotide sequence ID" value="NZ_JABWGV010000001.1"/>
</dbReference>
<proteinExistence type="predicted"/>
<dbReference type="EMBL" id="JABWGV010000001">
    <property type="protein sequence ID" value="NVD44369.1"/>
    <property type="molecule type" value="Genomic_DNA"/>
</dbReference>
<organism evidence="1 2">
    <name type="scientific">Qipengyuania atrilutea</name>
    <dbReference type="NCBI Taxonomy" id="2744473"/>
    <lineage>
        <taxon>Bacteria</taxon>
        <taxon>Pseudomonadati</taxon>
        <taxon>Pseudomonadota</taxon>
        <taxon>Alphaproteobacteria</taxon>
        <taxon>Sphingomonadales</taxon>
        <taxon>Erythrobacteraceae</taxon>
        <taxon>Qipengyuania</taxon>
    </lineage>
</organism>
<name>A0A850HBB8_9SPHN</name>
<dbReference type="AlphaFoldDB" id="A0A850HBB8"/>
<dbReference type="Proteomes" id="UP000561438">
    <property type="component" value="Unassembled WGS sequence"/>
</dbReference>
<evidence type="ECO:0000313" key="1">
    <source>
        <dbReference type="EMBL" id="NVD44369.1"/>
    </source>
</evidence>
<evidence type="ECO:0000313" key="2">
    <source>
        <dbReference type="Proteomes" id="UP000561438"/>
    </source>
</evidence>
<comment type="caution">
    <text evidence="1">The sequence shown here is derived from an EMBL/GenBank/DDBJ whole genome shotgun (WGS) entry which is preliminary data.</text>
</comment>